<sequence>MLKRTNQIQMSSNFQPLTLHKRCLRISSTAHNIPKSNNLIQIPTTLKTQP</sequence>
<dbReference type="Gramene" id="rna5831">
    <property type="protein sequence ID" value="RHN81746.1"/>
    <property type="gene ID" value="gene5831"/>
</dbReference>
<accession>A0A396JTU8</accession>
<evidence type="ECO:0000313" key="1">
    <source>
        <dbReference type="EMBL" id="RHN81746.1"/>
    </source>
</evidence>
<proteinExistence type="predicted"/>
<comment type="caution">
    <text evidence="1">The sequence shown here is derived from an EMBL/GenBank/DDBJ whole genome shotgun (WGS) entry which is preliminary data.</text>
</comment>
<name>A0A396JTU8_MEDTR</name>
<organism evidence="1">
    <name type="scientific">Medicago truncatula</name>
    <name type="common">Barrel medic</name>
    <name type="synonym">Medicago tribuloides</name>
    <dbReference type="NCBI Taxonomy" id="3880"/>
    <lineage>
        <taxon>Eukaryota</taxon>
        <taxon>Viridiplantae</taxon>
        <taxon>Streptophyta</taxon>
        <taxon>Embryophyta</taxon>
        <taxon>Tracheophyta</taxon>
        <taxon>Spermatophyta</taxon>
        <taxon>Magnoliopsida</taxon>
        <taxon>eudicotyledons</taxon>
        <taxon>Gunneridae</taxon>
        <taxon>Pentapetalae</taxon>
        <taxon>rosids</taxon>
        <taxon>fabids</taxon>
        <taxon>Fabales</taxon>
        <taxon>Fabaceae</taxon>
        <taxon>Papilionoideae</taxon>
        <taxon>50 kb inversion clade</taxon>
        <taxon>NPAAA clade</taxon>
        <taxon>Hologalegina</taxon>
        <taxon>IRL clade</taxon>
        <taxon>Trifolieae</taxon>
        <taxon>Medicago</taxon>
    </lineage>
</organism>
<dbReference type="Proteomes" id="UP000265566">
    <property type="component" value="Chromosome 1"/>
</dbReference>
<dbReference type="EMBL" id="PSQE01000001">
    <property type="protein sequence ID" value="RHN81746.1"/>
    <property type="molecule type" value="Genomic_DNA"/>
</dbReference>
<reference evidence="1" key="1">
    <citation type="journal article" date="2018" name="Nat. Plants">
        <title>Whole-genome landscape of Medicago truncatula symbiotic genes.</title>
        <authorList>
            <person name="Pecrix Y."/>
            <person name="Gamas P."/>
            <person name="Carrere S."/>
        </authorList>
    </citation>
    <scope>NUCLEOTIDE SEQUENCE</scope>
    <source>
        <tissue evidence="1">Leaves</tissue>
    </source>
</reference>
<dbReference type="AlphaFoldDB" id="A0A396JTU8"/>
<gene>
    <name evidence="1" type="ORF">MtrunA17_Chr1g0202481</name>
</gene>
<protein>
    <submittedName>
        <fullName evidence="1">Uncharacterized protein</fullName>
    </submittedName>
</protein>